<accession>A0A4V2EZM4</accession>
<proteinExistence type="predicted"/>
<evidence type="ECO:0000256" key="5">
    <source>
        <dbReference type="ARBA" id="ARBA00023237"/>
    </source>
</evidence>
<dbReference type="Gene3D" id="1.20.1600.10">
    <property type="entry name" value="Outer membrane efflux proteins (OEP)"/>
    <property type="match status" value="1"/>
</dbReference>
<feature type="signal peptide" evidence="6">
    <location>
        <begin position="1"/>
        <end position="28"/>
    </location>
</feature>
<evidence type="ECO:0000256" key="6">
    <source>
        <dbReference type="SAM" id="SignalP"/>
    </source>
</evidence>
<dbReference type="InterPro" id="IPR051906">
    <property type="entry name" value="TolC-like"/>
</dbReference>
<dbReference type="RefSeq" id="WP_130543887.1">
    <property type="nucleotide sequence ID" value="NZ_CP042431.1"/>
</dbReference>
<dbReference type="AlphaFoldDB" id="A0A4V2EZM4"/>
<organism evidence="7 8">
    <name type="scientific">Pseudobacter ginsenosidimutans</name>
    <dbReference type="NCBI Taxonomy" id="661488"/>
    <lineage>
        <taxon>Bacteria</taxon>
        <taxon>Pseudomonadati</taxon>
        <taxon>Bacteroidota</taxon>
        <taxon>Chitinophagia</taxon>
        <taxon>Chitinophagales</taxon>
        <taxon>Chitinophagaceae</taxon>
        <taxon>Pseudobacter</taxon>
    </lineage>
</organism>
<dbReference type="GO" id="GO:0015288">
    <property type="term" value="F:porin activity"/>
    <property type="evidence" value="ECO:0007669"/>
    <property type="project" value="TreeGrafter"/>
</dbReference>
<comment type="subcellular location">
    <subcellularLocation>
        <location evidence="1">Cell outer membrane</location>
    </subcellularLocation>
</comment>
<keyword evidence="4" id="KW-0472">Membrane</keyword>
<keyword evidence="6" id="KW-0732">Signal</keyword>
<dbReference type="PANTHER" id="PTHR30026">
    <property type="entry name" value="OUTER MEMBRANE PROTEIN TOLC"/>
    <property type="match status" value="1"/>
</dbReference>
<dbReference type="SUPFAM" id="SSF56954">
    <property type="entry name" value="Outer membrane efflux proteins (OEP)"/>
    <property type="match status" value="1"/>
</dbReference>
<evidence type="ECO:0000256" key="2">
    <source>
        <dbReference type="ARBA" id="ARBA00022452"/>
    </source>
</evidence>
<comment type="caution">
    <text evidence="7">The sequence shown here is derived from an EMBL/GenBank/DDBJ whole genome shotgun (WGS) entry which is preliminary data.</text>
</comment>
<name>A0A4V2EZM4_9BACT</name>
<sequence>MNAHIKRFKCAVRWQLMAGVLFAVPAAAQDGLTLTLERAYQLAEQHYPLIRQRDLVKRTSGLTIENIGKGYLPQLSVNGQATYQSDVTAVPVRIPGINIEAPNKDQYKLTAELSQILYDGGNISNQKKLQQVNELVEDQKVTVDMYKVKERINTLYLGTLLLDEQLKQTALLQKDIQLGIDKISAQVRNGTALRSNQQVLEAELLKNEQRKIELTANRKGLLDVLSLFLGQDLPESTVLEQPATNEVSLTETVKRPELTLFTYQDSLFKVQEKMVSVKNRPRASAFIQGGYGRPGLNMLVNEFDFFYIGGLRLSWNLGGLYTSKKEKQILSMNQQMVGVQKDLFLLNTNTQLKQQEAELKKLQQLIGTDQAIIDLREKVKIASNAQLENGVITASDFLREVNAEDQARLLLISHKLQMLQAQINYRTISGNQ</sequence>
<dbReference type="EMBL" id="SGXA01000004">
    <property type="protein sequence ID" value="RZS67000.1"/>
    <property type="molecule type" value="Genomic_DNA"/>
</dbReference>
<dbReference type="Proteomes" id="UP000293874">
    <property type="component" value="Unassembled WGS sequence"/>
</dbReference>
<dbReference type="GO" id="GO:0015562">
    <property type="term" value="F:efflux transmembrane transporter activity"/>
    <property type="evidence" value="ECO:0007669"/>
    <property type="project" value="InterPro"/>
</dbReference>
<evidence type="ECO:0000313" key="8">
    <source>
        <dbReference type="Proteomes" id="UP000293874"/>
    </source>
</evidence>
<evidence type="ECO:0000256" key="3">
    <source>
        <dbReference type="ARBA" id="ARBA00022692"/>
    </source>
</evidence>
<keyword evidence="8" id="KW-1185">Reference proteome</keyword>
<gene>
    <name evidence="7" type="ORF">EV199_5384</name>
</gene>
<dbReference type="GO" id="GO:1990281">
    <property type="term" value="C:efflux pump complex"/>
    <property type="evidence" value="ECO:0007669"/>
    <property type="project" value="TreeGrafter"/>
</dbReference>
<dbReference type="GO" id="GO:0009279">
    <property type="term" value="C:cell outer membrane"/>
    <property type="evidence" value="ECO:0007669"/>
    <property type="project" value="UniProtKB-SubCell"/>
</dbReference>
<dbReference type="PANTHER" id="PTHR30026:SF20">
    <property type="entry name" value="OUTER MEMBRANE PROTEIN TOLC"/>
    <property type="match status" value="1"/>
</dbReference>
<feature type="chain" id="PRO_5020674767" evidence="6">
    <location>
        <begin position="29"/>
        <end position="432"/>
    </location>
</feature>
<keyword evidence="2" id="KW-1134">Transmembrane beta strand</keyword>
<dbReference type="OrthoDB" id="976750at2"/>
<protein>
    <submittedName>
        <fullName evidence="7">Outer membrane protein TolC</fullName>
    </submittedName>
</protein>
<evidence type="ECO:0000256" key="4">
    <source>
        <dbReference type="ARBA" id="ARBA00023136"/>
    </source>
</evidence>
<evidence type="ECO:0000256" key="1">
    <source>
        <dbReference type="ARBA" id="ARBA00004442"/>
    </source>
</evidence>
<keyword evidence="3" id="KW-0812">Transmembrane</keyword>
<evidence type="ECO:0000313" key="7">
    <source>
        <dbReference type="EMBL" id="RZS67000.1"/>
    </source>
</evidence>
<reference evidence="7 8" key="1">
    <citation type="submission" date="2019-02" db="EMBL/GenBank/DDBJ databases">
        <title>Genomic Encyclopedia of Type Strains, Phase IV (KMG-IV): sequencing the most valuable type-strain genomes for metagenomic binning, comparative biology and taxonomic classification.</title>
        <authorList>
            <person name="Goeker M."/>
        </authorList>
    </citation>
    <scope>NUCLEOTIDE SEQUENCE [LARGE SCALE GENOMIC DNA]</scope>
    <source>
        <strain evidence="7 8">DSM 18116</strain>
    </source>
</reference>
<keyword evidence="5" id="KW-0998">Cell outer membrane</keyword>